<dbReference type="RefSeq" id="WP_120074149.1">
    <property type="nucleotide sequence ID" value="NZ_CP126113.1"/>
</dbReference>
<dbReference type="InterPro" id="IPR016032">
    <property type="entry name" value="Sig_transdc_resp-reg_C-effctor"/>
</dbReference>
<keyword evidence="2" id="KW-0804">Transcription</keyword>
<dbReference type="InterPro" id="IPR036388">
    <property type="entry name" value="WH-like_DNA-bd_sf"/>
</dbReference>
<dbReference type="AlphaFoldDB" id="A0A443IP81"/>
<dbReference type="SUPFAM" id="SSF48452">
    <property type="entry name" value="TPR-like"/>
    <property type="match status" value="1"/>
</dbReference>
<dbReference type="InterPro" id="IPR005158">
    <property type="entry name" value="BTAD"/>
</dbReference>
<keyword evidence="5" id="KW-1185">Reference proteome</keyword>
<dbReference type="Proteomes" id="UP000273811">
    <property type="component" value="Unassembled WGS sequence"/>
</dbReference>
<gene>
    <name evidence="4" type="ORF">D4N35_012570</name>
</gene>
<feature type="domain" description="Bacterial transcriptional activator" evidence="3">
    <location>
        <begin position="796"/>
        <end position="926"/>
    </location>
</feature>
<dbReference type="Gene3D" id="1.10.10.10">
    <property type="entry name" value="Winged helix-like DNA-binding domain superfamily/Winged helix DNA-binding domain"/>
    <property type="match status" value="1"/>
</dbReference>
<dbReference type="Pfam" id="PF03704">
    <property type="entry name" value="BTAD"/>
    <property type="match status" value="1"/>
</dbReference>
<keyword evidence="1" id="KW-0805">Transcription regulation</keyword>
<evidence type="ECO:0000259" key="3">
    <source>
        <dbReference type="SMART" id="SM01043"/>
    </source>
</evidence>
<evidence type="ECO:0000313" key="5">
    <source>
        <dbReference type="Proteomes" id="UP000273811"/>
    </source>
</evidence>
<dbReference type="Gene3D" id="3.40.50.300">
    <property type="entry name" value="P-loop containing nucleotide triphosphate hydrolases"/>
    <property type="match status" value="1"/>
</dbReference>
<dbReference type="GO" id="GO:0006355">
    <property type="term" value="P:regulation of DNA-templated transcription"/>
    <property type="evidence" value="ECO:0007669"/>
    <property type="project" value="InterPro"/>
</dbReference>
<dbReference type="SMART" id="SM00028">
    <property type="entry name" value="TPR"/>
    <property type="match status" value="6"/>
</dbReference>
<dbReference type="EMBL" id="QYTU02000029">
    <property type="protein sequence ID" value="RWR07734.1"/>
    <property type="molecule type" value="Genomic_DNA"/>
</dbReference>
<dbReference type="InterPro" id="IPR027417">
    <property type="entry name" value="P-loop_NTPase"/>
</dbReference>
<dbReference type="SUPFAM" id="SSF81901">
    <property type="entry name" value="HCP-like"/>
    <property type="match status" value="1"/>
</dbReference>
<proteinExistence type="predicted"/>
<dbReference type="GO" id="GO:0003677">
    <property type="term" value="F:DNA binding"/>
    <property type="evidence" value="ECO:0007669"/>
    <property type="project" value="InterPro"/>
</dbReference>
<evidence type="ECO:0000313" key="4">
    <source>
        <dbReference type="EMBL" id="RWR07734.1"/>
    </source>
</evidence>
<dbReference type="SMART" id="SM01043">
    <property type="entry name" value="BTAD"/>
    <property type="match status" value="1"/>
</dbReference>
<evidence type="ECO:0000256" key="1">
    <source>
        <dbReference type="ARBA" id="ARBA00023015"/>
    </source>
</evidence>
<dbReference type="SUPFAM" id="SSF52540">
    <property type="entry name" value="P-loop containing nucleoside triphosphate hydrolases"/>
    <property type="match status" value="1"/>
</dbReference>
<dbReference type="Pfam" id="PF25873">
    <property type="entry name" value="WHD_MalT"/>
    <property type="match status" value="1"/>
</dbReference>
<dbReference type="SUPFAM" id="SSF46894">
    <property type="entry name" value="C-terminal effector domain of the bipartite response regulators"/>
    <property type="match status" value="1"/>
</dbReference>
<dbReference type="InterPro" id="IPR051677">
    <property type="entry name" value="AfsR-DnrI-RedD_regulator"/>
</dbReference>
<evidence type="ECO:0000256" key="2">
    <source>
        <dbReference type="ARBA" id="ARBA00023163"/>
    </source>
</evidence>
<dbReference type="OrthoDB" id="1137593at2"/>
<dbReference type="Gene3D" id="1.25.40.10">
    <property type="entry name" value="Tetratricopeptide repeat domain"/>
    <property type="match status" value="3"/>
</dbReference>
<dbReference type="Pfam" id="PF13424">
    <property type="entry name" value="TPR_12"/>
    <property type="match status" value="1"/>
</dbReference>
<dbReference type="Pfam" id="PF13181">
    <property type="entry name" value="TPR_8"/>
    <property type="match status" value="1"/>
</dbReference>
<dbReference type="PANTHER" id="PTHR35807:SF2">
    <property type="entry name" value="TRANSCRIPTIONAL ACTIVATOR DOMAIN"/>
    <property type="match status" value="1"/>
</dbReference>
<accession>A0A443IP81</accession>
<organism evidence="4 5">
    <name type="scientific">Siminovitchia fortis</name>
    <dbReference type="NCBI Taxonomy" id="254758"/>
    <lineage>
        <taxon>Bacteria</taxon>
        <taxon>Bacillati</taxon>
        <taxon>Bacillota</taxon>
        <taxon>Bacilli</taxon>
        <taxon>Bacillales</taxon>
        <taxon>Bacillaceae</taxon>
        <taxon>Siminovitchia</taxon>
    </lineage>
</organism>
<dbReference type="InterPro" id="IPR019734">
    <property type="entry name" value="TPR_rpt"/>
</dbReference>
<sequence>MMNIEENKLQIPNYSPSLKRKRLFYELDQHKNVSLLLVTGDSGYGKTMLISSYIREKNIPAVWYQLGSSDRFAHIFLSYVKTGIYRYMGIDHSPQIIEAEDVDTELAAVVSKLADRKEPLLLVFDDYQLVDPSPEIEPIINELTHSSPAVTVIIISRGLPRLPIAKLKVERKYKELTTSDLAFTLDETRSFFNEMNQLNLEDQEVQFIFERTEGWIASYQLILGVIAKMNRKERFSLWSTFPYMQDIYDYLSVEVLQAQPEEVKHFLYKTSMLSELDPVVINEFLGIDYSEKILSRLLTQHLFVYRDQQGMIRYHRLFRQYLYQNYKDHLKNDYMKEHLRLAAIYEKRYQLINAFAHYTIGKDYLKAAEIMGLIRDLYNPVESMLFLDGWLEEISAGDSFANNTLFLIRCVPLATLKELTTLFEENISLLKKKKNELWLCNLQHRLATIYLMRGDIVKAKQLFSDSLKGSEQFHDHAMSALNLILMAEIYRYLGKYETAIEHVRKAVFISDRYKIKHTQIHALDTLATIYLDKEEVDKAAPYIQLALNIAKEHDKSTLIFVYTTMGRLYSVKNEDAKAIEWGEKAVSLAESFNNDFDNGWSKHELGKSYLKSEKFEEAKKCFEQAFQAFALFTHYQCMVAISMYHLYTVIGDEAQAEKTYTEINNTCDKYDFYWLLDSLEPKGATMAPGEQTKQLSIQTLGSFKVFYENRPITIKRQSSLRLLQYFITHRNKKIEKDIIIDTVFPDGSLSNIENHFNVSLSVLRKTLEPDLKSGVRSRFIKRFGNQYLFDSTDVDLDVEVFTNLTKDNSDRDIKKLEKAVMLFQGDYFEEYPYETMLESERERIRLLFVNASQILAKHYFQQKNYQQCFEHYERILDKYPYQENIYFDYLELLLKKNLVTKANKVAGDMKQFFDEEMGISVNDQIKDVFSKFSVQMHG</sequence>
<reference evidence="4" key="1">
    <citation type="submission" date="2018-12" db="EMBL/GenBank/DDBJ databases">
        <authorList>
            <person name="Sun L."/>
            <person name="Chen Z."/>
        </authorList>
    </citation>
    <scope>NUCLEOTIDE SEQUENCE [LARGE SCALE GENOMIC DNA]</scope>
    <source>
        <strain evidence="4">DSM 16012</strain>
    </source>
</reference>
<dbReference type="InterPro" id="IPR011990">
    <property type="entry name" value="TPR-like_helical_dom_sf"/>
</dbReference>
<dbReference type="InterPro" id="IPR059106">
    <property type="entry name" value="WHD_MalT"/>
</dbReference>
<dbReference type="PANTHER" id="PTHR35807">
    <property type="entry name" value="TRANSCRIPTIONAL REGULATOR REDD-RELATED"/>
    <property type="match status" value="1"/>
</dbReference>
<protein>
    <submittedName>
        <fullName evidence="4">Tetratricopeptide repeat protein</fullName>
    </submittedName>
</protein>
<name>A0A443IP81_9BACI</name>
<comment type="caution">
    <text evidence="4">The sequence shown here is derived from an EMBL/GenBank/DDBJ whole genome shotgun (WGS) entry which is preliminary data.</text>
</comment>